<keyword evidence="5" id="KW-1133">Transmembrane helix</keyword>
<dbReference type="Pfam" id="PF01702">
    <property type="entry name" value="TGT"/>
    <property type="match status" value="1"/>
</dbReference>
<feature type="binding site" evidence="4">
    <location>
        <begin position="95"/>
        <end position="99"/>
    </location>
    <ligand>
        <name>substrate</name>
    </ligand>
</feature>
<feature type="region of interest" description="RNA binding; important for wobble base 34 recognition" evidence="4">
    <location>
        <begin position="279"/>
        <end position="283"/>
    </location>
</feature>
<keyword evidence="1 4" id="KW-0328">Glycosyltransferase</keyword>
<comment type="similarity">
    <text evidence="4">Belongs to the queuine tRNA-ribosyltransferase family.</text>
</comment>
<evidence type="ECO:0000313" key="8">
    <source>
        <dbReference type="Proteomes" id="UP000184233"/>
    </source>
</evidence>
<feature type="transmembrane region" description="Helical" evidence="5">
    <location>
        <begin position="334"/>
        <end position="351"/>
    </location>
</feature>
<accession>A0A1M3L2P9</accession>
<dbReference type="PANTHER" id="PTHR46499:SF1">
    <property type="entry name" value="QUEUINE TRNA-RIBOSYLTRANSFERASE"/>
    <property type="match status" value="1"/>
</dbReference>
<comment type="subunit">
    <text evidence="4">Homodimer. Within each dimer, one monomer is responsible for RNA recognition and catalysis, while the other monomer binds to the replacement base PreQ1.</text>
</comment>
<dbReference type="SUPFAM" id="SSF51713">
    <property type="entry name" value="tRNA-guanine transglycosylase"/>
    <property type="match status" value="1"/>
</dbReference>
<evidence type="ECO:0000259" key="6">
    <source>
        <dbReference type="Pfam" id="PF01702"/>
    </source>
</evidence>
<dbReference type="GO" id="GO:0008616">
    <property type="term" value="P:tRNA queuosine(34) biosynthetic process"/>
    <property type="evidence" value="ECO:0007669"/>
    <property type="project" value="UniProtKB-UniRule"/>
</dbReference>
<feature type="binding site" evidence="4">
    <location>
        <position position="149"/>
    </location>
    <ligand>
        <name>substrate</name>
    </ligand>
</feature>
<name>A0A1M3L2P9_9BACT</name>
<feature type="binding site" evidence="4">
    <location>
        <position position="224"/>
    </location>
    <ligand>
        <name>substrate</name>
    </ligand>
</feature>
<dbReference type="EMBL" id="MKVH01000013">
    <property type="protein sequence ID" value="OJX59386.1"/>
    <property type="molecule type" value="Genomic_DNA"/>
</dbReference>
<keyword evidence="2 4" id="KW-0808">Transferase</keyword>
<sequence>MHERPFFTLDHVDADGRARAGTIETDHGSIPTPIFMPVGTQGAVKAIDHRSLVELDSKIILGNTYHLYLRPGTETLRTMGGLHRFANWERPILTDSGGFQVFSLRELRKMSEKGVEFRSHLDGSKHLFTPESVVDAQRAIGSDIFMVLDECTPHPATYTEARTSMELTMRWAERSMTHHRANPFLYGHRQFQFAIGQGSTYPDLRMACMEHLVGMDFDGYAIGGLAVGEPADSMYSMIETSTAVMPASKPRYLMGVGTPENILRAIDLGVDMFDCVMPTRNARNGTIYTTKGKLNIKNARYKVADEALDDGLDTYVGHNVSLAYLRHLFQAGEILGLMIATMQNLALYLWLTKMARRKILEGTFRPWALATIEQLNQSRQ</sequence>
<feature type="binding site" evidence="4">
    <location>
        <position position="197"/>
    </location>
    <ligand>
        <name>substrate</name>
    </ligand>
</feature>
<dbReference type="InterPro" id="IPR036511">
    <property type="entry name" value="TGT-like_sf"/>
</dbReference>
<feature type="region of interest" description="RNA binding" evidence="4">
    <location>
        <begin position="255"/>
        <end position="261"/>
    </location>
</feature>
<comment type="pathway">
    <text evidence="4">tRNA modification; tRNA-queuosine biosynthesis.</text>
</comment>
<evidence type="ECO:0000256" key="5">
    <source>
        <dbReference type="SAM" id="Phobius"/>
    </source>
</evidence>
<proteinExistence type="inferred from homology"/>
<evidence type="ECO:0000256" key="2">
    <source>
        <dbReference type="ARBA" id="ARBA00022679"/>
    </source>
</evidence>
<comment type="caution">
    <text evidence="4">Lacks conserved residue(s) required for the propagation of feature annotation.</text>
</comment>
<gene>
    <name evidence="4" type="primary">tgt</name>
    <name evidence="7" type="ORF">BGO89_02935</name>
</gene>
<keyword evidence="4" id="KW-0671">Queuosine biosynthesis</keyword>
<evidence type="ECO:0000256" key="4">
    <source>
        <dbReference type="HAMAP-Rule" id="MF_00168"/>
    </source>
</evidence>
<dbReference type="NCBIfam" id="TIGR00430">
    <property type="entry name" value="Q_tRNA_tgt"/>
    <property type="match status" value="1"/>
</dbReference>
<reference evidence="7 8" key="1">
    <citation type="submission" date="2016-09" db="EMBL/GenBank/DDBJ databases">
        <title>Genome-resolved meta-omics ties microbial dynamics to process performance in biotechnology for thiocyanate degradation.</title>
        <authorList>
            <person name="Kantor R.S."/>
            <person name="Huddy R.J."/>
            <person name="Iyer R."/>
            <person name="Thomas B.C."/>
            <person name="Brown C.T."/>
            <person name="Anantharaman K."/>
            <person name="Tringe S."/>
            <person name="Hettich R.L."/>
            <person name="Harrison S.T."/>
            <person name="Banfield J.F."/>
        </authorList>
    </citation>
    <scope>NUCLEOTIDE SEQUENCE [LARGE SCALE GENOMIC DNA]</scope>
    <source>
        <strain evidence="7">59-99</strain>
    </source>
</reference>
<evidence type="ECO:0000256" key="3">
    <source>
        <dbReference type="ARBA" id="ARBA00022694"/>
    </source>
</evidence>
<dbReference type="EC" id="2.4.2.29" evidence="4"/>
<dbReference type="InterPro" id="IPR050076">
    <property type="entry name" value="ArchSynthase1/Queuine_TRR"/>
</dbReference>
<dbReference type="HAMAP" id="MF_00168">
    <property type="entry name" value="Q_tRNA_Tgt"/>
    <property type="match status" value="1"/>
</dbReference>
<comment type="function">
    <text evidence="4">Catalyzes the base-exchange of a guanine (G) residue with the queuine precursor 7-aminomethyl-7-deazaguanine (PreQ1) at position 34 (anticodon wobble position) in tRNAs with GU(N) anticodons (tRNA-Asp, -Asn, -His and -Tyr). Catalysis occurs through a double-displacement mechanism. The nucleophile active site attacks the C1' of nucleotide 34 to detach the guanine base from the RNA, forming a covalent enzyme-RNA intermediate. The proton acceptor active site deprotonates the incoming PreQ1, allowing a nucleophilic attack on the C1' of the ribose to form the product. After dissociation, two additional enzymatic reactions on the tRNA convert PreQ1 to queuine (Q), resulting in the hypermodified nucleoside queuosine (7-(((4,5-cis-dihydroxy-2-cyclopenten-1-yl)amino)methyl)-7-deazaguanosine).</text>
</comment>
<keyword evidence="3 4" id="KW-0819">tRNA processing</keyword>
<dbReference type="UniPathway" id="UPA00392"/>
<comment type="catalytic activity">
    <reaction evidence="4">
        <text>7-aminomethyl-7-carbaguanine + guanosine(34) in tRNA = 7-aminomethyl-7-carbaguanosine(34) in tRNA + guanine</text>
        <dbReference type="Rhea" id="RHEA:24104"/>
        <dbReference type="Rhea" id="RHEA-COMP:10341"/>
        <dbReference type="Rhea" id="RHEA-COMP:10342"/>
        <dbReference type="ChEBI" id="CHEBI:16235"/>
        <dbReference type="ChEBI" id="CHEBI:58703"/>
        <dbReference type="ChEBI" id="CHEBI:74269"/>
        <dbReference type="ChEBI" id="CHEBI:82833"/>
        <dbReference type="EC" id="2.4.2.29"/>
    </reaction>
</comment>
<dbReference type="InterPro" id="IPR004803">
    <property type="entry name" value="TGT"/>
</dbReference>
<dbReference type="NCBIfam" id="TIGR00449">
    <property type="entry name" value="tgt_general"/>
    <property type="match status" value="1"/>
</dbReference>
<evidence type="ECO:0000313" key="7">
    <source>
        <dbReference type="EMBL" id="OJX59386.1"/>
    </source>
</evidence>
<dbReference type="Proteomes" id="UP000184233">
    <property type="component" value="Unassembled WGS sequence"/>
</dbReference>
<dbReference type="Gene3D" id="3.20.20.105">
    <property type="entry name" value="Queuine tRNA-ribosyltransferase-like"/>
    <property type="match status" value="1"/>
</dbReference>
<keyword evidence="5" id="KW-0472">Membrane</keyword>
<dbReference type="GO" id="GO:0008479">
    <property type="term" value="F:tRNA-guanosine(34) queuine transglycosylase activity"/>
    <property type="evidence" value="ECO:0007669"/>
    <property type="project" value="UniProtKB-UniRule"/>
</dbReference>
<evidence type="ECO:0000256" key="1">
    <source>
        <dbReference type="ARBA" id="ARBA00022676"/>
    </source>
</evidence>
<dbReference type="PANTHER" id="PTHR46499">
    <property type="entry name" value="QUEUINE TRNA-RIBOSYLTRANSFERASE"/>
    <property type="match status" value="1"/>
</dbReference>
<organism evidence="7 8">
    <name type="scientific">Candidatus Kapaibacterium thiocyanatum</name>
    <dbReference type="NCBI Taxonomy" id="1895771"/>
    <lineage>
        <taxon>Bacteria</taxon>
        <taxon>Pseudomonadati</taxon>
        <taxon>Candidatus Kapaibacteriota</taxon>
        <taxon>Candidatus Kapaibacteriia</taxon>
        <taxon>Candidatus Kapaibacteriales</taxon>
        <taxon>Candidatus Kapaibacteriaceae</taxon>
        <taxon>Candidatus Kapaibacterium</taxon>
    </lineage>
</organism>
<protein>
    <recommendedName>
        <fullName evidence="4">Queuine tRNA-ribosyltransferase</fullName>
        <ecNumber evidence="4">2.4.2.29</ecNumber>
    </recommendedName>
    <alternativeName>
        <fullName evidence="4">Guanine insertion enzyme</fullName>
    </alternativeName>
    <alternativeName>
        <fullName evidence="4">tRNA-guanine transglycosylase</fullName>
    </alternativeName>
</protein>
<dbReference type="STRING" id="1895771.BGO89_02935"/>
<dbReference type="InterPro" id="IPR002616">
    <property type="entry name" value="tRNA_ribo_trans-like"/>
</dbReference>
<keyword evidence="5" id="KW-0812">Transmembrane</keyword>
<feature type="active site" description="Proton acceptor" evidence="4">
    <location>
        <position position="95"/>
    </location>
</feature>
<feature type="domain" description="tRNA-guanine(15) transglycosylase-like" evidence="6">
    <location>
        <begin position="17"/>
        <end position="374"/>
    </location>
</feature>
<dbReference type="GO" id="GO:0005829">
    <property type="term" value="C:cytosol"/>
    <property type="evidence" value="ECO:0007669"/>
    <property type="project" value="TreeGrafter"/>
</dbReference>
<dbReference type="AlphaFoldDB" id="A0A1M3L2P9"/>
<feature type="active site" description="Nucleophile" evidence="4">
    <location>
        <position position="274"/>
    </location>
</feature>
<comment type="caution">
    <text evidence="7">The sequence shown here is derived from an EMBL/GenBank/DDBJ whole genome shotgun (WGS) entry which is preliminary data.</text>
</comment>